<keyword evidence="5 13" id="KW-0227">DNA damage</keyword>
<dbReference type="NCBIfam" id="NF003673">
    <property type="entry name" value="PRK05298.1"/>
    <property type="match status" value="1"/>
</dbReference>
<keyword evidence="21" id="KW-1185">Reference proteome</keyword>
<dbReference type="PANTHER" id="PTHR24029:SF0">
    <property type="entry name" value="UVRABC SYSTEM PROTEIN B"/>
    <property type="match status" value="1"/>
</dbReference>
<dbReference type="NCBIfam" id="TIGR00631">
    <property type="entry name" value="uvrb"/>
    <property type="match status" value="1"/>
</dbReference>
<evidence type="ECO:0000256" key="1">
    <source>
        <dbReference type="ARBA" id="ARBA00004496"/>
    </source>
</evidence>
<dbReference type="InterPro" id="IPR041471">
    <property type="entry name" value="UvrB_inter"/>
</dbReference>
<comment type="domain">
    <text evidence="13">The beta-hairpin motif is involved in DNA binding.</text>
</comment>
<evidence type="ECO:0000256" key="14">
    <source>
        <dbReference type="RuleBase" id="RU003587"/>
    </source>
</evidence>
<dbReference type="Pfam" id="PF04851">
    <property type="entry name" value="ResIII"/>
    <property type="match status" value="1"/>
</dbReference>
<evidence type="ECO:0000256" key="16">
    <source>
        <dbReference type="SAM" id="MobiDB-lite"/>
    </source>
</evidence>
<evidence type="ECO:0000256" key="6">
    <source>
        <dbReference type="ARBA" id="ARBA00022769"/>
    </source>
</evidence>
<evidence type="ECO:0000256" key="5">
    <source>
        <dbReference type="ARBA" id="ARBA00022763"/>
    </source>
</evidence>
<comment type="similarity">
    <text evidence="2 13 14">Belongs to the UvrB family.</text>
</comment>
<dbReference type="SUPFAM" id="SSF52540">
    <property type="entry name" value="P-loop containing nucleoside triphosphate hydrolases"/>
    <property type="match status" value="2"/>
</dbReference>
<dbReference type="SMART" id="SM00490">
    <property type="entry name" value="HELICc"/>
    <property type="match status" value="1"/>
</dbReference>
<evidence type="ECO:0000256" key="10">
    <source>
        <dbReference type="ARBA" id="ARBA00023236"/>
    </source>
</evidence>
<organism evidence="20 21">
    <name type="scientific">Bradyrhizobium jicamae</name>
    <dbReference type="NCBI Taxonomy" id="280332"/>
    <lineage>
        <taxon>Bacteria</taxon>
        <taxon>Pseudomonadati</taxon>
        <taxon>Pseudomonadota</taxon>
        <taxon>Alphaproteobacteria</taxon>
        <taxon>Hyphomicrobiales</taxon>
        <taxon>Nitrobacteraceae</taxon>
        <taxon>Bradyrhizobium</taxon>
    </lineage>
</organism>
<feature type="short sequence motif" description="Beta-hairpin" evidence="13">
    <location>
        <begin position="138"/>
        <end position="161"/>
    </location>
</feature>
<evidence type="ECO:0000259" key="18">
    <source>
        <dbReference type="PROSITE" id="PS51192"/>
    </source>
</evidence>
<dbReference type="InterPro" id="IPR036876">
    <property type="entry name" value="UVR_dom_sf"/>
</dbReference>
<evidence type="ECO:0000256" key="8">
    <source>
        <dbReference type="ARBA" id="ARBA00022881"/>
    </source>
</evidence>
<evidence type="ECO:0000256" key="2">
    <source>
        <dbReference type="ARBA" id="ARBA00008533"/>
    </source>
</evidence>
<dbReference type="AlphaFoldDB" id="A0A0R3LUU1"/>
<dbReference type="PANTHER" id="PTHR24029">
    <property type="entry name" value="UVRABC SYSTEM PROTEIN B"/>
    <property type="match status" value="1"/>
</dbReference>
<comment type="function">
    <text evidence="13">The UvrABC repair system catalyzes the recognition and processing of DNA lesions. A damage recognition complex composed of 2 UvrA and 2 UvrB subunits scans DNA for abnormalities. Upon binding of the UvrA(2)B(2) complex to a putative damaged site, the DNA wraps around one UvrB monomer. DNA wrap is dependent on ATP binding by UvrB and probably causes local melting of the DNA helix, facilitating insertion of UvrB beta-hairpin between the DNA strands. Then UvrB probes one DNA strand for the presence of a lesion. If a lesion is found the UvrA subunits dissociate and the UvrB-DNA preincision complex is formed. This complex is subsequently bound by UvrC and the second UvrB is released. If no lesion is found, the DNA wraps around the other UvrB subunit that will check the other stand for damage.</text>
</comment>
<evidence type="ECO:0000256" key="4">
    <source>
        <dbReference type="ARBA" id="ARBA00022741"/>
    </source>
</evidence>
<dbReference type="GO" id="GO:0005524">
    <property type="term" value="F:ATP binding"/>
    <property type="evidence" value="ECO:0007669"/>
    <property type="project" value="UniProtKB-UniRule"/>
</dbReference>
<name>A0A0R3LUU1_9BRAD</name>
<dbReference type="InterPro" id="IPR001650">
    <property type="entry name" value="Helicase_C-like"/>
</dbReference>
<dbReference type="SUPFAM" id="SSF46600">
    <property type="entry name" value="C-terminal UvrC-binding domain of UvrB"/>
    <property type="match status" value="1"/>
</dbReference>
<dbReference type="InterPro" id="IPR014001">
    <property type="entry name" value="Helicase_ATP-bd"/>
</dbReference>
<dbReference type="InterPro" id="IPR027417">
    <property type="entry name" value="P-loop_NTPase"/>
</dbReference>
<dbReference type="SMART" id="SM00487">
    <property type="entry name" value="DEXDc"/>
    <property type="match status" value="1"/>
</dbReference>
<dbReference type="GO" id="GO:0016887">
    <property type="term" value="F:ATP hydrolysis activity"/>
    <property type="evidence" value="ECO:0007669"/>
    <property type="project" value="InterPro"/>
</dbReference>
<dbReference type="Pfam" id="PF00271">
    <property type="entry name" value="Helicase_C"/>
    <property type="match status" value="1"/>
</dbReference>
<keyword evidence="3 13" id="KW-0963">Cytoplasm</keyword>
<feature type="region of interest" description="Disordered" evidence="16">
    <location>
        <begin position="750"/>
        <end position="855"/>
    </location>
</feature>
<feature type="domain" description="UVR" evidence="17">
    <location>
        <begin position="673"/>
        <end position="708"/>
    </location>
</feature>
<comment type="subcellular location">
    <subcellularLocation>
        <location evidence="1 13 14">Cytoplasm</location>
    </subcellularLocation>
</comment>
<dbReference type="InterPro" id="IPR006935">
    <property type="entry name" value="Helicase/UvrB_N"/>
</dbReference>
<gene>
    <name evidence="13" type="primary">uvrB</name>
    <name evidence="20" type="ORF">CQ12_36890</name>
</gene>
<evidence type="ECO:0000259" key="17">
    <source>
        <dbReference type="PROSITE" id="PS50151"/>
    </source>
</evidence>
<feature type="domain" description="Helicase C-terminal" evidence="19">
    <location>
        <begin position="477"/>
        <end position="643"/>
    </location>
</feature>
<dbReference type="GO" id="GO:0009380">
    <property type="term" value="C:excinuclease repair complex"/>
    <property type="evidence" value="ECO:0007669"/>
    <property type="project" value="InterPro"/>
</dbReference>
<reference evidence="20 21" key="1">
    <citation type="submission" date="2014-03" db="EMBL/GenBank/DDBJ databases">
        <title>Bradyrhizobium valentinum sp. nov., isolated from effective nodules of Lupinus mariae-josephae, a lupine endemic of basic-lime soils in Eastern Spain.</title>
        <authorList>
            <person name="Duran D."/>
            <person name="Rey L."/>
            <person name="Navarro A."/>
            <person name="Busquets A."/>
            <person name="Imperial J."/>
            <person name="Ruiz-Argueso T."/>
        </authorList>
    </citation>
    <scope>NUCLEOTIDE SEQUENCE [LARGE SCALE GENOMIC DNA]</scope>
    <source>
        <strain evidence="20 21">PAC68</strain>
    </source>
</reference>
<comment type="caution">
    <text evidence="20">The sequence shown here is derived from an EMBL/GenBank/DDBJ whole genome shotgun (WGS) entry which is preliminary data.</text>
</comment>
<keyword evidence="15" id="KW-0175">Coiled coil</keyword>
<dbReference type="PROSITE" id="PS51194">
    <property type="entry name" value="HELICASE_CTER"/>
    <property type="match status" value="1"/>
</dbReference>
<evidence type="ECO:0000256" key="9">
    <source>
        <dbReference type="ARBA" id="ARBA00023204"/>
    </source>
</evidence>
<dbReference type="Proteomes" id="UP000050863">
    <property type="component" value="Unassembled WGS sequence"/>
</dbReference>
<dbReference type="GO" id="GO:0005737">
    <property type="term" value="C:cytoplasm"/>
    <property type="evidence" value="ECO:0007669"/>
    <property type="project" value="UniProtKB-SubCell"/>
</dbReference>
<evidence type="ECO:0000313" key="20">
    <source>
        <dbReference type="EMBL" id="KRR11006.1"/>
    </source>
</evidence>
<evidence type="ECO:0000256" key="11">
    <source>
        <dbReference type="ARBA" id="ARBA00026033"/>
    </source>
</evidence>
<dbReference type="GO" id="GO:0009381">
    <property type="term" value="F:excinuclease ABC activity"/>
    <property type="evidence" value="ECO:0007669"/>
    <property type="project" value="UniProtKB-UniRule"/>
</dbReference>
<dbReference type="HAMAP" id="MF_00204">
    <property type="entry name" value="UvrB"/>
    <property type="match status" value="1"/>
</dbReference>
<keyword evidence="8 13" id="KW-0267">Excision nuclease</keyword>
<evidence type="ECO:0000256" key="13">
    <source>
        <dbReference type="HAMAP-Rule" id="MF_00204"/>
    </source>
</evidence>
<dbReference type="Pfam" id="PF17757">
    <property type="entry name" value="UvrB_inter"/>
    <property type="match status" value="1"/>
</dbReference>
<evidence type="ECO:0000256" key="15">
    <source>
        <dbReference type="SAM" id="Coils"/>
    </source>
</evidence>
<comment type="subunit">
    <text evidence="11 13 14">Forms a heterotetramer with UvrA during the search for lesions. Interacts with UvrC in an incision complex.</text>
</comment>
<dbReference type="GO" id="GO:0003677">
    <property type="term" value="F:DNA binding"/>
    <property type="evidence" value="ECO:0007669"/>
    <property type="project" value="UniProtKB-UniRule"/>
</dbReference>
<dbReference type="EMBL" id="LLXZ01000051">
    <property type="protein sequence ID" value="KRR11006.1"/>
    <property type="molecule type" value="Genomic_DNA"/>
</dbReference>
<protein>
    <recommendedName>
        <fullName evidence="12 13">UvrABC system protein B</fullName>
        <shortName evidence="13">Protein UvrB</shortName>
    </recommendedName>
    <alternativeName>
        <fullName evidence="13">Excinuclease ABC subunit B</fullName>
    </alternativeName>
</protein>
<dbReference type="InterPro" id="IPR024759">
    <property type="entry name" value="UvrB_YAD/RRR_dom"/>
</dbReference>
<keyword evidence="4 13" id="KW-0547">Nucleotide-binding</keyword>
<dbReference type="InterPro" id="IPR004807">
    <property type="entry name" value="UvrB"/>
</dbReference>
<keyword evidence="10 13" id="KW-0742">SOS response</keyword>
<sequence>MEALGVKATADALENLIRDGRPEFRKDDGSLKVWTPHRPPRPEKSEGGVRFEIKSEYQPKGDQPTAIAELVEGIERNDRTQVLLGVTGSGKTYTMAKVIEATQRPAIILAPNKTLAAQLYGEFKNFFPDNAVEYFVSYYDYYQPEAYVPRTDTYIEKDSSINEQIDRMRHSATRALLERDDVIIVASVSCIYGIGSVETYTAMTFALKKGERIDQRQLIADLVALQYKRTQADFTRGTFRVRGDVIDIFPAHYEDRAWRVNLFGDTVENIEEFDPLTGHKQDDLEFIKIYANSHYVTPRPTLVQAIKSIKSELKQRLDELNNQGRLLEAQRLEQRTTFDLEMMEATGSCAGIENYSRYLTGRRPGEPPPTLFEYVPDNALVFADESHVTVPQIGGMFRGDFRRKATLAEYGFRLPSCMDNRPLRFEEWDMMRPQSVAVSATPSGWELNESGGVFVEQVIRPTGLIDPPVDIRPARTQVDDLVGEVRATAAAGYRSLITVLTKRMAEDLTEYLHEQGIRVRYMHSDIDTIERIEIIRDLRLGAFDALVGINLLREGLDIPECALVAILDADKEGFLRSETSLIQTIGRAARNVDGKVILYADQMTGSMERAIAETNRRREKQVEYNQANGITPESVKKSIGDILNSVYERDHVLVEIGDGGMADDVISIGHNFEAVLSDLETRMREAAADLNFEEAARLRDEVKRLRATEMAVVDDPTAKQRNVQKQAGAYAGTRKYGDAANLPVSAMKKKGVQAALKSSRASSPSPRPSRGEGRGEGLSPQGGISSKVHKPHLDEMHGPESLPYRPGGAKPRKPNMAPGSKIFQPTDSRQSGPEFGPAPRSSGGAPGHRGGWKKR</sequence>
<feature type="domain" description="Helicase ATP-binding" evidence="18">
    <location>
        <begin position="72"/>
        <end position="225"/>
    </location>
</feature>
<dbReference type="Pfam" id="PF12344">
    <property type="entry name" value="UvrB"/>
    <property type="match status" value="1"/>
</dbReference>
<dbReference type="STRING" id="280332.CQ12_36890"/>
<feature type="region of interest" description="Disordered" evidence="16">
    <location>
        <begin position="27"/>
        <end position="47"/>
    </location>
</feature>
<dbReference type="GO" id="GO:0009432">
    <property type="term" value="P:SOS response"/>
    <property type="evidence" value="ECO:0007669"/>
    <property type="project" value="UniProtKB-UniRule"/>
</dbReference>
<keyword evidence="6 13" id="KW-0228">DNA excision</keyword>
<evidence type="ECO:0000313" key="21">
    <source>
        <dbReference type="Proteomes" id="UP000050863"/>
    </source>
</evidence>
<dbReference type="Gene3D" id="4.10.860.10">
    <property type="entry name" value="UVR domain"/>
    <property type="match status" value="1"/>
</dbReference>
<accession>A0A0R3LUU1</accession>
<proteinExistence type="inferred from homology"/>
<evidence type="ECO:0000259" key="19">
    <source>
        <dbReference type="PROSITE" id="PS51194"/>
    </source>
</evidence>
<keyword evidence="7 13" id="KW-0067">ATP-binding</keyword>
<evidence type="ECO:0000256" key="3">
    <source>
        <dbReference type="ARBA" id="ARBA00022490"/>
    </source>
</evidence>
<feature type="binding site" evidence="13">
    <location>
        <begin position="85"/>
        <end position="92"/>
    </location>
    <ligand>
        <name>ATP</name>
        <dbReference type="ChEBI" id="CHEBI:30616"/>
    </ligand>
</feature>
<dbReference type="Pfam" id="PF02151">
    <property type="entry name" value="UVR"/>
    <property type="match status" value="1"/>
</dbReference>
<dbReference type="CDD" id="cd17916">
    <property type="entry name" value="DEXHc_UvrB"/>
    <property type="match status" value="1"/>
</dbReference>
<feature type="coiled-coil region" evidence="15">
    <location>
        <begin position="303"/>
        <end position="330"/>
    </location>
</feature>
<dbReference type="PROSITE" id="PS51192">
    <property type="entry name" value="HELICASE_ATP_BIND_1"/>
    <property type="match status" value="1"/>
</dbReference>
<evidence type="ECO:0000256" key="7">
    <source>
        <dbReference type="ARBA" id="ARBA00022840"/>
    </source>
</evidence>
<dbReference type="InterPro" id="IPR001943">
    <property type="entry name" value="UVR_dom"/>
</dbReference>
<dbReference type="Gene3D" id="3.40.50.300">
    <property type="entry name" value="P-loop containing nucleotide triphosphate hydrolases"/>
    <property type="match status" value="3"/>
</dbReference>
<dbReference type="CDD" id="cd18790">
    <property type="entry name" value="SF2_C_UvrB"/>
    <property type="match status" value="1"/>
</dbReference>
<dbReference type="GO" id="GO:0006289">
    <property type="term" value="P:nucleotide-excision repair"/>
    <property type="evidence" value="ECO:0007669"/>
    <property type="project" value="UniProtKB-UniRule"/>
</dbReference>
<evidence type="ECO:0000256" key="12">
    <source>
        <dbReference type="ARBA" id="ARBA00029504"/>
    </source>
</evidence>
<keyword evidence="9 13" id="KW-0234">DNA repair</keyword>
<dbReference type="PROSITE" id="PS50151">
    <property type="entry name" value="UVR"/>
    <property type="match status" value="1"/>
</dbReference>